<feature type="compositionally biased region" description="Basic and acidic residues" evidence="1">
    <location>
        <begin position="375"/>
        <end position="385"/>
    </location>
</feature>
<reference evidence="3 4" key="1">
    <citation type="submission" date="2016-07" db="EMBL/GenBank/DDBJ databases">
        <title>Pervasive Adenine N6-methylation of Active Genes in Fungi.</title>
        <authorList>
            <consortium name="DOE Joint Genome Institute"/>
            <person name="Mondo S.J."/>
            <person name="Dannebaum R.O."/>
            <person name="Kuo R.C."/>
            <person name="Labutti K."/>
            <person name="Haridas S."/>
            <person name="Kuo A."/>
            <person name="Salamov A."/>
            <person name="Ahrendt S.R."/>
            <person name="Lipzen A."/>
            <person name="Sullivan W."/>
            <person name="Andreopoulos W.B."/>
            <person name="Clum A."/>
            <person name="Lindquist E."/>
            <person name="Daum C."/>
            <person name="Ramamoorthy G.K."/>
            <person name="Gryganskyi A."/>
            <person name="Culley D."/>
            <person name="Magnuson J.K."/>
            <person name="James T.Y."/>
            <person name="O'Malley M.A."/>
            <person name="Stajich J.E."/>
            <person name="Spatafora J.W."/>
            <person name="Visel A."/>
            <person name="Grigoriev I.V."/>
        </authorList>
    </citation>
    <scope>NUCLEOTIDE SEQUENCE [LARGE SCALE GENOMIC DNA]</scope>
    <source>
        <strain evidence="3 4">NRRL 2496</strain>
    </source>
</reference>
<feature type="region of interest" description="Disordered" evidence="1">
    <location>
        <begin position="595"/>
        <end position="636"/>
    </location>
</feature>
<dbReference type="InParanoid" id="A0A1X2H3W2"/>
<dbReference type="Proteomes" id="UP000242180">
    <property type="component" value="Unassembled WGS sequence"/>
</dbReference>
<accession>A0A1X2H3W2</accession>
<feature type="compositionally biased region" description="Basic and acidic residues" evidence="1">
    <location>
        <begin position="879"/>
        <end position="888"/>
    </location>
</feature>
<feature type="compositionally biased region" description="Basic and acidic residues" evidence="1">
    <location>
        <begin position="256"/>
        <end position="268"/>
    </location>
</feature>
<feature type="compositionally biased region" description="Basic and acidic residues" evidence="1">
    <location>
        <begin position="535"/>
        <end position="562"/>
    </location>
</feature>
<feature type="compositionally biased region" description="Polar residues" evidence="1">
    <location>
        <begin position="669"/>
        <end position="687"/>
    </location>
</feature>
<dbReference type="GO" id="GO:0003723">
    <property type="term" value="F:RNA binding"/>
    <property type="evidence" value="ECO:0007669"/>
    <property type="project" value="TreeGrafter"/>
</dbReference>
<evidence type="ECO:0000259" key="2">
    <source>
        <dbReference type="PROSITE" id="PS50174"/>
    </source>
</evidence>
<feature type="region of interest" description="Disordered" evidence="1">
    <location>
        <begin position="360"/>
        <end position="385"/>
    </location>
</feature>
<dbReference type="Pfam" id="PF26093">
    <property type="entry name" value="HTH_TGH"/>
    <property type="match status" value="1"/>
</dbReference>
<dbReference type="InterPro" id="IPR000467">
    <property type="entry name" value="G_patch_dom"/>
</dbReference>
<dbReference type="STRING" id="13706.A0A1X2H3W2"/>
<feature type="compositionally biased region" description="Basic and acidic residues" evidence="1">
    <location>
        <begin position="30"/>
        <end position="39"/>
    </location>
</feature>
<name>A0A1X2H3W2_SYNRA</name>
<dbReference type="FunCoup" id="A0A1X2H3W2">
    <property type="interactions" value="199"/>
</dbReference>
<dbReference type="OMA" id="QLWQQHA"/>
<feature type="compositionally biased region" description="Low complexity" evidence="1">
    <location>
        <begin position="909"/>
        <end position="920"/>
    </location>
</feature>
<dbReference type="Pfam" id="PF01585">
    <property type="entry name" value="G-patch"/>
    <property type="match status" value="1"/>
</dbReference>
<feature type="compositionally biased region" description="Basic and acidic residues" evidence="1">
    <location>
        <begin position="779"/>
        <end position="791"/>
    </location>
</feature>
<dbReference type="EMBL" id="MCGN01000009">
    <property type="protein sequence ID" value="ORY93102.1"/>
    <property type="molecule type" value="Genomic_DNA"/>
</dbReference>
<dbReference type="PANTHER" id="PTHR13384:SF19">
    <property type="entry name" value="G PATCH DOMAIN-CONTAINING PROTEIN 1"/>
    <property type="match status" value="1"/>
</dbReference>
<dbReference type="Pfam" id="PF07713">
    <property type="entry name" value="DUF1604"/>
    <property type="match status" value="1"/>
</dbReference>
<proteinExistence type="predicted"/>
<sequence>MSEGYRSSDWGPRKGPSENFVVFGTAFPEQTERDRRAGKSDAGQFVPTWKQEVRDEKGRRRFHGAFTGGFSAGYFNTVGSKEGWAPSTFMSSREARSSQREARPEDFMDEEDLQEFADARKLVATEEFDVLGGTERELQARRKQRQEDEARGGGIGFLGSSLMNLVQPTKDSVGVRLLRRLGWKPGQGIGPRMTRQQRERLEGEQDDIDDDDVTFAPRDTPVVDYSAKKNNHGLGYELEKYVPQVAEMRRLRELHQRQHDEDEIEKPKGRAGFGLGAFEEDDDMDIYEDDTRKMDYNYTLYEDETARNQRKRKNAADDRLEPAVKKARCSDGRMPLQGFIVATHAVELGKWYRPPQVPDNFTGRHVAPNQTPTSTERRDLTSDERGHILGEKPAEPRSVFDYISNKNKDRLSSLLETVTEKRPRDPTKLEDFPQVDKQQANLALQGFMPFGDNPQKQARYRRYLEGQAGRLTQNGEPIKTLPVPEGMTHEAAMKELEEFAKSARIFRPISAMMQGRFTSSQVTQEQTSFQGGLKTESEWRKDKEKREKEEQEAKKKEKKHVTQEAEAAAMKMYGQLTRTVKPFYPVRLLCKRFNVRNPHPNHVPSSGDGTAGAGGRTEAGNREALSKSAVEDMLQTQKSATRSKVLDLWEADPALSAVIPKPSERSDTQDGNTSAAQSTDTPTATTEVQRDEDAVAVEYERPEMDIFKAIFENSDDEDEDEDKGQDEEKVTENTAVVGPPVPAAAVNRREEDDEEDDFVGPPLPPAPSSTTVTAAEPAEELKEPVSEEPFRPKFTRPAPQRSSEQIVVQPFKPRFAKRRHVVSFSEDEDEKQDKRHSHDEEEERRSAKKKKKGSSSSSSSKHKKKDKKEKSSRRRHRKHDDSDDAKHEEDEDPWANAEWVEKEPQVQFSSSGTSSSSKPASRARIRARAADLWK</sequence>
<evidence type="ECO:0000313" key="3">
    <source>
        <dbReference type="EMBL" id="ORY93102.1"/>
    </source>
</evidence>
<feature type="region of interest" description="Disordered" evidence="1">
    <location>
        <begin position="521"/>
        <end position="562"/>
    </location>
</feature>
<feature type="region of interest" description="Disordered" evidence="1">
    <location>
        <begin position="188"/>
        <end position="211"/>
    </location>
</feature>
<organism evidence="3 4">
    <name type="scientific">Syncephalastrum racemosum</name>
    <name type="common">Filamentous fungus</name>
    <dbReference type="NCBI Taxonomy" id="13706"/>
    <lineage>
        <taxon>Eukaryota</taxon>
        <taxon>Fungi</taxon>
        <taxon>Fungi incertae sedis</taxon>
        <taxon>Mucoromycota</taxon>
        <taxon>Mucoromycotina</taxon>
        <taxon>Mucoromycetes</taxon>
        <taxon>Mucorales</taxon>
        <taxon>Syncephalastraceae</taxon>
        <taxon>Syncephalastrum</taxon>
    </lineage>
</organism>
<dbReference type="AlphaFoldDB" id="A0A1X2H3W2"/>
<dbReference type="PANTHER" id="PTHR13384">
    <property type="entry name" value="G PATCH DOMAIN-CONTAINING PROTEIN 1"/>
    <property type="match status" value="1"/>
</dbReference>
<keyword evidence="4" id="KW-1185">Reference proteome</keyword>
<dbReference type="GO" id="GO:0006397">
    <property type="term" value="P:mRNA processing"/>
    <property type="evidence" value="ECO:0007669"/>
    <property type="project" value="InterPro"/>
</dbReference>
<feature type="region of interest" description="Disordered" evidence="1">
    <location>
        <begin position="256"/>
        <end position="276"/>
    </location>
</feature>
<gene>
    <name evidence="3" type="ORF">BCR43DRAFT_496326</name>
</gene>
<feature type="region of interest" description="Disordered" evidence="1">
    <location>
        <begin position="656"/>
        <end position="934"/>
    </location>
</feature>
<evidence type="ECO:0000313" key="4">
    <source>
        <dbReference type="Proteomes" id="UP000242180"/>
    </source>
</evidence>
<feature type="compositionally biased region" description="Basic and acidic residues" evidence="1">
    <location>
        <begin position="831"/>
        <end position="845"/>
    </location>
</feature>
<comment type="caution">
    <text evidence="3">The sequence shown here is derived from an EMBL/GenBank/DDBJ whole genome shotgun (WGS) entry which is preliminary data.</text>
</comment>
<feature type="compositionally biased region" description="Basic residues" evidence="1">
    <location>
        <begin position="860"/>
        <end position="878"/>
    </location>
</feature>
<feature type="region of interest" description="Disordered" evidence="1">
    <location>
        <begin position="1"/>
        <end position="47"/>
    </location>
</feature>
<feature type="compositionally biased region" description="Low complexity" evidence="1">
    <location>
        <begin position="735"/>
        <end position="746"/>
    </location>
</feature>
<dbReference type="InterPro" id="IPR011666">
    <property type="entry name" value="DUF1604"/>
</dbReference>
<dbReference type="GO" id="GO:0005634">
    <property type="term" value="C:nucleus"/>
    <property type="evidence" value="ECO:0007669"/>
    <property type="project" value="TreeGrafter"/>
</dbReference>
<feature type="compositionally biased region" description="Basic and acidic residues" evidence="1">
    <location>
        <begin position="688"/>
        <end position="706"/>
    </location>
</feature>
<evidence type="ECO:0000256" key="1">
    <source>
        <dbReference type="SAM" id="MobiDB-lite"/>
    </source>
</evidence>
<dbReference type="OrthoDB" id="20507at2759"/>
<protein>
    <recommendedName>
        <fullName evidence="2">G-patch domain-containing protein</fullName>
    </recommendedName>
</protein>
<feature type="compositionally biased region" description="Acidic residues" evidence="1">
    <location>
        <begin position="713"/>
        <end position="725"/>
    </location>
</feature>
<feature type="domain" description="G-patch" evidence="2">
    <location>
        <begin position="170"/>
        <end position="239"/>
    </location>
</feature>
<feature type="compositionally biased region" description="Polar residues" evidence="1">
    <location>
        <begin position="521"/>
        <end position="530"/>
    </location>
</feature>
<dbReference type="PROSITE" id="PS50174">
    <property type="entry name" value="G_PATCH"/>
    <property type="match status" value="1"/>
</dbReference>